<dbReference type="RefSeq" id="WP_159344486.1">
    <property type="nucleotide sequence ID" value="NZ_JBALOT010000007.1"/>
</dbReference>
<dbReference type="InterPro" id="IPR003594">
    <property type="entry name" value="HATPase_dom"/>
</dbReference>
<protein>
    <submittedName>
        <fullName evidence="8">Two-component system sensor histidine kinase</fullName>
    </submittedName>
</protein>
<dbReference type="InterPro" id="IPR010559">
    <property type="entry name" value="Sig_transdc_His_kin_internal"/>
</dbReference>
<dbReference type="OrthoDB" id="9776552at2"/>
<dbReference type="SUPFAM" id="SSF55874">
    <property type="entry name" value="ATPase domain of HSP90 chaperone/DNA topoisomerase II/histidine kinase"/>
    <property type="match status" value="1"/>
</dbReference>
<dbReference type="GO" id="GO:0005524">
    <property type="term" value="F:ATP binding"/>
    <property type="evidence" value="ECO:0007669"/>
    <property type="project" value="UniProtKB-KW"/>
</dbReference>
<evidence type="ECO:0000256" key="2">
    <source>
        <dbReference type="ARBA" id="ARBA00022741"/>
    </source>
</evidence>
<dbReference type="Proteomes" id="UP000465778">
    <property type="component" value="Unassembled WGS sequence"/>
</dbReference>
<dbReference type="GO" id="GO:0016020">
    <property type="term" value="C:membrane"/>
    <property type="evidence" value="ECO:0007669"/>
    <property type="project" value="InterPro"/>
</dbReference>
<dbReference type="PANTHER" id="PTHR34220:SF7">
    <property type="entry name" value="SENSOR HISTIDINE KINASE YPDA"/>
    <property type="match status" value="1"/>
</dbReference>
<evidence type="ECO:0000256" key="6">
    <source>
        <dbReference type="SAM" id="Phobius"/>
    </source>
</evidence>
<organism evidence="8 9">
    <name type="scientific">Cytobacillus firmus</name>
    <name type="common">Bacillus firmus</name>
    <dbReference type="NCBI Taxonomy" id="1399"/>
    <lineage>
        <taxon>Bacteria</taxon>
        <taxon>Bacillati</taxon>
        <taxon>Bacillota</taxon>
        <taxon>Bacilli</taxon>
        <taxon>Bacillales</taxon>
        <taxon>Bacillaceae</taxon>
        <taxon>Cytobacillus</taxon>
    </lineage>
</organism>
<evidence type="ECO:0000313" key="9">
    <source>
        <dbReference type="Proteomes" id="UP000465778"/>
    </source>
</evidence>
<keyword evidence="4" id="KW-0067">ATP-binding</keyword>
<dbReference type="EMBL" id="VDEM01000007">
    <property type="protein sequence ID" value="KAF0825124.1"/>
    <property type="molecule type" value="Genomic_DNA"/>
</dbReference>
<dbReference type="PANTHER" id="PTHR34220">
    <property type="entry name" value="SENSOR HISTIDINE KINASE YPDA"/>
    <property type="match status" value="1"/>
</dbReference>
<evidence type="ECO:0000256" key="5">
    <source>
        <dbReference type="ARBA" id="ARBA00023012"/>
    </source>
</evidence>
<evidence type="ECO:0000256" key="4">
    <source>
        <dbReference type="ARBA" id="ARBA00022840"/>
    </source>
</evidence>
<keyword evidence="6" id="KW-0472">Membrane</keyword>
<keyword evidence="5" id="KW-0902">Two-component regulatory system</keyword>
<sequence length="255" mass="29588">MLITYETFSLFAIFSIFVPMAGAIILMMVLAFEKQIDTLSFEKQQVVLENTLQESKYMQLNQQIHPHFLFNTINLMLGLARLNRIDTLIKAMETLSLFLKFKYQIKEQLIPLKKEWEYTKYYLKIQELRFHNRLTITEDIDEDALKHYVPPYLLQTLVENSFKHGLEKKPGPLSLSIKAVSHKDSITLYVEDNGLGIGDYSFEDMLAKGQGLSNVKKRLDLLFQTSDLDIFKNEQDGATVKITLPKVELQEEEQA</sequence>
<feature type="transmembrane region" description="Helical" evidence="6">
    <location>
        <begin position="12"/>
        <end position="32"/>
    </location>
</feature>
<comment type="caution">
    <text evidence="8">The sequence shown here is derived from an EMBL/GenBank/DDBJ whole genome shotgun (WGS) entry which is preliminary data.</text>
</comment>
<dbReference type="AlphaFoldDB" id="A0A800NDW9"/>
<gene>
    <name evidence="8" type="ORF">KIS1582_1137</name>
</gene>
<keyword evidence="6" id="KW-0812">Transmembrane</keyword>
<evidence type="ECO:0000256" key="3">
    <source>
        <dbReference type="ARBA" id="ARBA00022777"/>
    </source>
</evidence>
<proteinExistence type="predicted"/>
<keyword evidence="6" id="KW-1133">Transmembrane helix</keyword>
<feature type="domain" description="Histidine kinase" evidence="7">
    <location>
        <begin position="153"/>
        <end position="248"/>
    </location>
</feature>
<dbReference type="InterPro" id="IPR050640">
    <property type="entry name" value="Bact_2-comp_sensor_kinase"/>
</dbReference>
<evidence type="ECO:0000259" key="7">
    <source>
        <dbReference type="PROSITE" id="PS50109"/>
    </source>
</evidence>
<keyword evidence="1" id="KW-0808">Transferase</keyword>
<accession>A0A800NDW9</accession>
<dbReference type="PROSITE" id="PS50109">
    <property type="entry name" value="HIS_KIN"/>
    <property type="match status" value="1"/>
</dbReference>
<dbReference type="Pfam" id="PF06580">
    <property type="entry name" value="His_kinase"/>
    <property type="match status" value="1"/>
</dbReference>
<dbReference type="GO" id="GO:0000155">
    <property type="term" value="F:phosphorelay sensor kinase activity"/>
    <property type="evidence" value="ECO:0007669"/>
    <property type="project" value="InterPro"/>
</dbReference>
<reference evidence="8 9" key="1">
    <citation type="journal article" date="2020" name="G3 (Bethesda)">
        <title>Whole Genome Sequencing and Comparative Genomics of Two Nematicidal Bacillus Strains Reveals a Wide Range of Possible Virulence Factors.</title>
        <authorList>
            <person name="Susic N."/>
            <person name="Janezic S."/>
            <person name="Rupnik M."/>
            <person name="Geric Stare B."/>
        </authorList>
    </citation>
    <scope>NUCLEOTIDE SEQUENCE [LARGE SCALE GENOMIC DNA]</scope>
    <source>
        <strain evidence="8 9">I-1582</strain>
    </source>
</reference>
<evidence type="ECO:0000313" key="8">
    <source>
        <dbReference type="EMBL" id="KAF0825124.1"/>
    </source>
</evidence>
<dbReference type="Pfam" id="PF02518">
    <property type="entry name" value="HATPase_c"/>
    <property type="match status" value="1"/>
</dbReference>
<dbReference type="InterPro" id="IPR005467">
    <property type="entry name" value="His_kinase_dom"/>
</dbReference>
<dbReference type="InterPro" id="IPR036890">
    <property type="entry name" value="HATPase_C_sf"/>
</dbReference>
<dbReference type="Gene3D" id="3.30.565.10">
    <property type="entry name" value="Histidine kinase-like ATPase, C-terminal domain"/>
    <property type="match status" value="1"/>
</dbReference>
<keyword evidence="3 8" id="KW-0418">Kinase</keyword>
<evidence type="ECO:0000256" key="1">
    <source>
        <dbReference type="ARBA" id="ARBA00022679"/>
    </source>
</evidence>
<name>A0A800NDW9_CYTFI</name>
<keyword evidence="2" id="KW-0547">Nucleotide-binding</keyword>